<dbReference type="Pfam" id="PF10536">
    <property type="entry name" value="PMD"/>
    <property type="match status" value="1"/>
</dbReference>
<proteinExistence type="predicted"/>
<evidence type="ECO:0000256" key="1">
    <source>
        <dbReference type="SAM" id="Coils"/>
    </source>
</evidence>
<protein>
    <recommendedName>
        <fullName evidence="3">Aminotransferase-like plant mobile domain-containing protein</fullName>
    </recommendedName>
</protein>
<evidence type="ECO:0000256" key="2">
    <source>
        <dbReference type="SAM" id="MobiDB-lite"/>
    </source>
</evidence>
<dbReference type="EMBL" id="JANQDX010000015">
    <property type="protein sequence ID" value="KAL0911310.1"/>
    <property type="molecule type" value="Genomic_DNA"/>
</dbReference>
<dbReference type="PANTHER" id="PTHR46033:SF16">
    <property type="entry name" value="AMINOTRANSFERASE-LIKE PLANT MOBILE DOMAIN-CONTAINING PROTEIN"/>
    <property type="match status" value="1"/>
</dbReference>
<feature type="region of interest" description="Disordered" evidence="2">
    <location>
        <begin position="646"/>
        <end position="702"/>
    </location>
</feature>
<organism evidence="4 5">
    <name type="scientific">Dendrobium thyrsiflorum</name>
    <name type="common">Pinecone-like raceme dendrobium</name>
    <name type="synonym">Orchid</name>
    <dbReference type="NCBI Taxonomy" id="117978"/>
    <lineage>
        <taxon>Eukaryota</taxon>
        <taxon>Viridiplantae</taxon>
        <taxon>Streptophyta</taxon>
        <taxon>Embryophyta</taxon>
        <taxon>Tracheophyta</taxon>
        <taxon>Spermatophyta</taxon>
        <taxon>Magnoliopsida</taxon>
        <taxon>Liliopsida</taxon>
        <taxon>Asparagales</taxon>
        <taxon>Orchidaceae</taxon>
        <taxon>Epidendroideae</taxon>
        <taxon>Malaxideae</taxon>
        <taxon>Dendrobiinae</taxon>
        <taxon>Dendrobium</taxon>
    </lineage>
</organism>
<evidence type="ECO:0000313" key="5">
    <source>
        <dbReference type="Proteomes" id="UP001552299"/>
    </source>
</evidence>
<keyword evidence="5" id="KW-1185">Reference proteome</keyword>
<accession>A0ABD0UEW4</accession>
<feature type="coiled-coil region" evidence="1">
    <location>
        <begin position="1042"/>
        <end position="1069"/>
    </location>
</feature>
<feature type="compositionally biased region" description="Basic and acidic residues" evidence="2">
    <location>
        <begin position="663"/>
        <end position="691"/>
    </location>
</feature>
<keyword evidence="1" id="KW-0175">Coiled coil</keyword>
<comment type="caution">
    <text evidence="4">The sequence shown here is derived from an EMBL/GenBank/DDBJ whole genome shotgun (WGS) entry which is preliminary data.</text>
</comment>
<feature type="domain" description="Aminotransferase-like plant mobile" evidence="3">
    <location>
        <begin position="170"/>
        <end position="560"/>
    </location>
</feature>
<dbReference type="InterPro" id="IPR044824">
    <property type="entry name" value="MAIN-like"/>
</dbReference>
<reference evidence="4 5" key="1">
    <citation type="journal article" date="2024" name="Plant Biotechnol. J.">
        <title>Dendrobium thyrsiflorum genome and its molecular insights into genes involved in important horticultural traits.</title>
        <authorList>
            <person name="Chen B."/>
            <person name="Wang J.Y."/>
            <person name="Zheng P.J."/>
            <person name="Li K.L."/>
            <person name="Liang Y.M."/>
            <person name="Chen X.F."/>
            <person name="Zhang C."/>
            <person name="Zhao X."/>
            <person name="He X."/>
            <person name="Zhang G.Q."/>
            <person name="Liu Z.J."/>
            <person name="Xu Q."/>
        </authorList>
    </citation>
    <scope>NUCLEOTIDE SEQUENCE [LARGE SCALE GENOMIC DNA]</scope>
    <source>
        <strain evidence="4">GZMU011</strain>
    </source>
</reference>
<evidence type="ECO:0000259" key="3">
    <source>
        <dbReference type="Pfam" id="PF10536"/>
    </source>
</evidence>
<dbReference type="PANTHER" id="PTHR46033">
    <property type="entry name" value="PROTEIN MAIN-LIKE 2"/>
    <property type="match status" value="1"/>
</dbReference>
<sequence length="1341" mass="153072">MFDWKRHPLMRKTEPTEESIWQEIDKYDFSQSASISDRLYWHREMLVDRDIYDGIFTRSPCMSHFDLDLPIGHDPVDWIITLRLRHSDGTSLERIVEGLSYGDQDILQPAADVAEHTGAIRLLSYQLLHHEIKEQHYDPMFGSPTQALTGYVRWARYTLQMHQKVLKQAGVYEAIYISLFDYSRLSSSWLQSIVEHWDRATNTCWVGPNEMTITLWDLYTISGLPILGVPYEEYVPADYDLFSRRPAGQQRRGEFVYSDGLHQNLRHYYDLYQHRRRGRSRRGTVSLDVWIASFLHPSALVAEFGRIQDPFNKRSHDKEQCSEDLFESGLVDGLQPIFVRGFSDDMLLVSFIATWLCYFVFSSQSRVFRPSTLLMASLIASGRRVSLAPAVLTQIYHSLGQICTTYGRAQYSVEIPWHYLHGWIHIHVAGAFSCPELPSYYTEHCFPSLVQLARATSSTDRAQIRLFMFAPLLMIDRYRLIYRSPLGSLPPKCFGVPLVDSQSERGTPTLLSRPGYIPIATYLISMRPSWVCYRRHGSVILEGYNPNRAARQFGLVQATPLDGLPVVPGIVDTRQLGSLPQSVRLEAASMTWAFLLRLGTGSRFYIPQMDAPTGVSHLRLSWIRHTFSSFFEMGIRAYSRRIRGQRPSGYPSVPQGHTTVHQETFKADDRRRKRSPEPIFRHSGPVRRDRPISPFADRGYPRHRASDDVEDFHNVFSILIAVSKHIPANQSSSPILESDTLHTPPGFSFPFFLPDQDTTSSPVRDVEPIDAEPEPTLGILGVENHLIMEYKPDDTEGKQPSSPQLADSDCTQMFEDAVDSTVTNLAISCSPFSDSSWVIVGDLPENSSPGLELSFFVSRSVFRARLSFSRRWSRGVQYAVTALRALLLRVDLDVLPDLSSFHTETSLLLDFAASCGLHDNILLTWETFCRTIEFGLFQLHYTSERLSCIVLTDLETEARVTWDRMRRGRLDLDFGLQTLQCCQRDISEEQIMLLGIEAELRALRQRERDLLVRRQEIRAVATCTEEDFSSIAIDVEHLEDKLSFFTKEFDSAHRQLEFAEEQRTMLQDRLNRLIPQVCERERFRDLTFRLIEPICDFNPLDKLMKIDRPLGKCNSSSESVKGAGVRCTSLEDIFTSALQISRGAGADAIESLVNTEALLGAFSSTEGFSVAPLTRWREKYSPAESPEICWLKKNGTNARIPLCSYRILFPLSQIIINQISPEDNVRLSRNLNLSGSYGFLRSSPDQIDIVHLYHRTCTHVKPYASNSLNSFVIEGCQIPSHIKRYSLNKCNVRSSSHERVPGRLHETELWRLTWSRSASSDAEASGWFESKIDACSNPSIS</sequence>
<dbReference type="InterPro" id="IPR019557">
    <property type="entry name" value="AminoTfrase-like_pln_mobile"/>
</dbReference>
<evidence type="ECO:0000313" key="4">
    <source>
        <dbReference type="EMBL" id="KAL0911310.1"/>
    </source>
</evidence>
<name>A0ABD0UEW4_DENTH</name>
<gene>
    <name evidence="4" type="ORF">M5K25_019442</name>
</gene>
<dbReference type="Proteomes" id="UP001552299">
    <property type="component" value="Unassembled WGS sequence"/>
</dbReference>